<dbReference type="RefSeq" id="XP_022740761.1">
    <property type="nucleotide sequence ID" value="XM_022885026.1"/>
</dbReference>
<dbReference type="GO" id="GO:0000124">
    <property type="term" value="C:SAGA complex"/>
    <property type="evidence" value="ECO:0007669"/>
    <property type="project" value="InterPro"/>
</dbReference>
<dbReference type="PANTHER" id="PTHR47805:SF1">
    <property type="entry name" value="SAGA-ASSOCIATED FACTOR 73"/>
    <property type="match status" value="1"/>
</dbReference>
<dbReference type="OrthoDB" id="21678at2759"/>
<evidence type="ECO:0000313" key="3">
    <source>
        <dbReference type="RefSeq" id="XP_022740761.1"/>
    </source>
</evidence>
<accession>A0A6P5YL07</accession>
<evidence type="ECO:0000313" key="2">
    <source>
        <dbReference type="Proteomes" id="UP000515121"/>
    </source>
</evidence>
<dbReference type="GeneID" id="111292580"/>
<name>A0A6P5YL07_DURZI</name>
<feature type="compositionally biased region" description="Basic residues" evidence="1">
    <location>
        <begin position="112"/>
        <end position="124"/>
    </location>
</feature>
<keyword evidence="2" id="KW-1185">Reference proteome</keyword>
<dbReference type="PANTHER" id="PTHR47805">
    <property type="entry name" value="SAGA-ASSOCIATED FACTOR 73"/>
    <property type="match status" value="1"/>
</dbReference>
<dbReference type="AlphaFoldDB" id="A0A6P5YL07"/>
<dbReference type="InterPro" id="IPR037804">
    <property type="entry name" value="SGF73"/>
</dbReference>
<reference evidence="3" key="1">
    <citation type="submission" date="2025-08" db="UniProtKB">
        <authorList>
            <consortium name="RefSeq"/>
        </authorList>
    </citation>
    <scope>IDENTIFICATION</scope>
    <source>
        <tissue evidence="3">Fruit stalk</tissue>
    </source>
</reference>
<protein>
    <submittedName>
        <fullName evidence="3">Uncharacterized protein LOC111292580 isoform X1</fullName>
    </submittedName>
</protein>
<proteinExistence type="predicted"/>
<sequence length="427" mass="46535">MVCSIGSGRMAVMARLLEAGSISPNVAEEVGNKKLAAQYIYRELRGADEANLLDEEDMHVFGLKPMADPLNLVCCNACKKPVKASQYAAHAELCRSLKTTEDTILELDVSTGHRKPPRKERKKSLAAYANQPTPVGEQERSEVIDADDPIASESHMDGQIRMTSSLTIDAKRNSSCVDTTYVMDGSGANLQNADHSTSVVPPSTKRFKLIVGCLPLPDDPNTASGVTEILDTHGLYSSRDSPVETVSDTETANDRQVHEHCLLTKDIPIPLSSKIYYSQRSSRLRTALSHQYFVTSAKELCSDFISRQESQQNTILSQASSQGDCPLEQVDNLLIKKQDASMQKPDQVLGQCSEVCLSMPGCPPSNDFSSQHLIDDIPKPLAASVGLMRSKYISKPYSFTGNSGSLLASLRYCSNCDNLLYESSASS</sequence>
<dbReference type="KEGG" id="dzi:111292580"/>
<feature type="region of interest" description="Disordered" evidence="1">
    <location>
        <begin position="108"/>
        <end position="142"/>
    </location>
</feature>
<evidence type="ECO:0000256" key="1">
    <source>
        <dbReference type="SAM" id="MobiDB-lite"/>
    </source>
</evidence>
<dbReference type="Proteomes" id="UP000515121">
    <property type="component" value="Unplaced"/>
</dbReference>
<gene>
    <name evidence="3" type="primary">LOC111292580</name>
</gene>
<organism evidence="2 3">
    <name type="scientific">Durio zibethinus</name>
    <name type="common">Durian</name>
    <dbReference type="NCBI Taxonomy" id="66656"/>
    <lineage>
        <taxon>Eukaryota</taxon>
        <taxon>Viridiplantae</taxon>
        <taxon>Streptophyta</taxon>
        <taxon>Embryophyta</taxon>
        <taxon>Tracheophyta</taxon>
        <taxon>Spermatophyta</taxon>
        <taxon>Magnoliopsida</taxon>
        <taxon>eudicotyledons</taxon>
        <taxon>Gunneridae</taxon>
        <taxon>Pentapetalae</taxon>
        <taxon>rosids</taxon>
        <taxon>malvids</taxon>
        <taxon>Malvales</taxon>
        <taxon>Malvaceae</taxon>
        <taxon>Helicteroideae</taxon>
        <taxon>Durio</taxon>
    </lineage>
</organism>